<keyword evidence="3" id="KW-1185">Reference proteome</keyword>
<dbReference type="STRING" id="380244.SAMN05216298_2871"/>
<feature type="domain" description="DUF4132" evidence="1">
    <location>
        <begin position="878"/>
        <end position="1059"/>
    </location>
</feature>
<dbReference type="Pfam" id="PF13569">
    <property type="entry name" value="DUF4132"/>
    <property type="match status" value="1"/>
</dbReference>
<dbReference type="Proteomes" id="UP000198662">
    <property type="component" value="Unassembled WGS sequence"/>
</dbReference>
<name>A0A1G9HW30_9ACTN</name>
<dbReference type="EMBL" id="FNGF01000004">
    <property type="protein sequence ID" value="SDL17161.1"/>
    <property type="molecule type" value="Genomic_DNA"/>
</dbReference>
<reference evidence="3" key="1">
    <citation type="submission" date="2016-10" db="EMBL/GenBank/DDBJ databases">
        <authorList>
            <person name="Varghese N."/>
            <person name="Submissions S."/>
        </authorList>
    </citation>
    <scope>NUCLEOTIDE SEQUENCE [LARGE SCALE GENOMIC DNA]</scope>
    <source>
        <strain evidence="3">CGMCC 4.3147</strain>
    </source>
</reference>
<evidence type="ECO:0000259" key="1">
    <source>
        <dbReference type="Pfam" id="PF13569"/>
    </source>
</evidence>
<gene>
    <name evidence="2" type="ORF">SAMN05216298_2871</name>
</gene>
<dbReference type="SUPFAM" id="SSF54593">
    <property type="entry name" value="Glyoxalase/Bleomycin resistance protein/Dihydroxybiphenyl dioxygenase"/>
    <property type="match status" value="1"/>
</dbReference>
<dbReference type="Gene3D" id="3.30.720.120">
    <property type="match status" value="1"/>
</dbReference>
<dbReference type="AlphaFoldDB" id="A0A1G9HW30"/>
<proteinExistence type="predicted"/>
<evidence type="ECO:0000313" key="2">
    <source>
        <dbReference type="EMBL" id="SDL17161.1"/>
    </source>
</evidence>
<protein>
    <recommendedName>
        <fullName evidence="1">DUF4132 domain-containing protein</fullName>
    </recommendedName>
</protein>
<organism evidence="2 3">
    <name type="scientific">Glycomyces sambucus</name>
    <dbReference type="NCBI Taxonomy" id="380244"/>
    <lineage>
        <taxon>Bacteria</taxon>
        <taxon>Bacillati</taxon>
        <taxon>Actinomycetota</taxon>
        <taxon>Actinomycetes</taxon>
        <taxon>Glycomycetales</taxon>
        <taxon>Glycomycetaceae</taxon>
        <taxon>Glycomyces</taxon>
    </lineage>
</organism>
<dbReference type="InterPro" id="IPR025406">
    <property type="entry name" value="DUF4132"/>
</dbReference>
<dbReference type="RefSeq" id="WP_091050010.1">
    <property type="nucleotide sequence ID" value="NZ_FNGF01000004.1"/>
</dbReference>
<dbReference type="InterPro" id="IPR029068">
    <property type="entry name" value="Glyas_Bleomycin-R_OHBP_Dase"/>
</dbReference>
<dbReference type="OrthoDB" id="4554725at2"/>
<sequence length="1151" mass="123936">MPAPNLFIVFVADAPASARFYGDLFDMKPVFETPGYISFDLLPETPGRVHLSLWSRSEADFDAEPVTFPESWNRFVRPRRGQGKPKRTRLDPEAGRKLLAEYEIRVRERLDHEANADHRDAGLAFLAGEPDIAGAAAVWALARTTATANPYLQRPLFDLAAAEHGTPFAAAALTEFFTLDITAADREGAIGLIAQTLQSHRWSRLHSSELTAVRGHLTALPDDEYAAVTDALAARRTDPMRRLGASLLVPGETAWLDEVCAEIRARQPDSAVPNLLLGVITSADQLQGLDCGGVFLYWFQTAGIADLLHRLGADAAPVLEQMFTRWLDTSDRKVLYRALAAIPTDAALDLILDRLDDPVAMGYAMEAAARFPQRALRAVAARIPGAEPAALKRLTAILYGDPVVLGPALDLQTDAVREIVAGVTTTSGRLPAAPADEVPPLLTSPPWERTAPAAAPVVLALTPPAIERVVWADGERERWAEARVGGPDRDWAADAARFDNLATHYQVRVLALAPSELTAHLLPDWKPAPGYLSPELLRRLLAAHGAAAAGHVVTAAGWDASLRDLITPIANLEAARLAVDALVRLKTMRPMAFGWLDRHAADAAALLVPDALGRTKKPRAAAEAALRYLAASGRADTVREAAAHYGPEAAAAIGTLVDVDPLTPAVRVPALGPWVSPPALPQILLKGGDRALPDAAVRNAAAVLALGSPDYDYPGVAVLADACDRASLTRFSRALFEQWLTAGAPSDESWALMQLMHFGDDDTVRALTPLIGRWPGENQHHRAVKGLKVLGAIGSETALRAIQGIGEKAKFAAIKQEARDQITAIAAHLGLSADQLADRLVPDFGLRDDDALVLDYGPRRFRVGFDEQLKPFVTDADGKPRKSLPKPAAKDDADLADAAYKRFANLRKELRTVAADQVKRLERAMVAGRTWTPAEFQEHFAEHPLVWHLARRLVWTAEEGAGPVAFRLAEDRTRTDLDENELAVADTAAIRIAHPVHLGEDVAAWSEIFADYEIVQPFPQLGREVMAFTDDELATGRLTRFENTQVTVGGLLGLVKKGWIRAGALDAGIEHGMWCPLPGTGYLVLDLDPGIFAGDVNDQWIQGLSQVVLSRSGMDGWSRAQAAPGLPAGDPVAASEALTALAKVVAAGTGR</sequence>
<evidence type="ECO:0000313" key="3">
    <source>
        <dbReference type="Proteomes" id="UP000198662"/>
    </source>
</evidence>
<accession>A0A1G9HW30</accession>